<sequence length="45" mass="5223">MHGCVIPNQRQLPKQLSTRPSTTRHHVEQDRSAAIPTLHSTYYCY</sequence>
<feature type="region of interest" description="Disordered" evidence="1">
    <location>
        <begin position="1"/>
        <end position="31"/>
    </location>
</feature>
<feature type="compositionally biased region" description="Polar residues" evidence="1">
    <location>
        <begin position="8"/>
        <end position="21"/>
    </location>
</feature>
<reference evidence="2" key="1">
    <citation type="submission" date="2014-01" db="EMBL/GenBank/DDBJ databases">
        <authorList>
            <person name="Brown-Elliot B."/>
            <person name="Wallace R."/>
            <person name="Lenaerts A."/>
            <person name="Ordway D."/>
            <person name="DeGroote M.A."/>
            <person name="Parker T."/>
            <person name="Sizemore C."/>
            <person name="Tallon L.J."/>
            <person name="Sadzewicz L.K."/>
            <person name="Sengamalay N."/>
            <person name="Fraser C.M."/>
            <person name="Hine E."/>
            <person name="Shefchek K.A."/>
            <person name="Das S.P."/>
            <person name="Tettelin H."/>
        </authorList>
    </citation>
    <scope>NUCLEOTIDE SEQUENCE [LARGE SCALE GENOMIC DNA]</scope>
    <source>
        <strain evidence="2">4042</strain>
    </source>
</reference>
<proteinExistence type="predicted"/>
<accession>X8CJT9</accession>
<dbReference type="AlphaFoldDB" id="X8CJT9"/>
<dbReference type="PATRIC" id="fig|1299334.3.peg.2784"/>
<evidence type="ECO:0000313" key="2">
    <source>
        <dbReference type="EMBL" id="EUA56637.1"/>
    </source>
</evidence>
<protein>
    <submittedName>
        <fullName evidence="2">Uncharacterized protein</fullName>
    </submittedName>
</protein>
<organism evidence="2">
    <name type="scientific">Mycobacterium xenopi 4042</name>
    <dbReference type="NCBI Taxonomy" id="1299334"/>
    <lineage>
        <taxon>Bacteria</taxon>
        <taxon>Bacillati</taxon>
        <taxon>Actinomycetota</taxon>
        <taxon>Actinomycetes</taxon>
        <taxon>Mycobacteriales</taxon>
        <taxon>Mycobacteriaceae</taxon>
        <taxon>Mycobacterium</taxon>
    </lineage>
</organism>
<gene>
    <name evidence="2" type="ORF">I553_8685</name>
</gene>
<name>X8CJT9_MYCXE</name>
<comment type="caution">
    <text evidence="2">The sequence shown here is derived from an EMBL/GenBank/DDBJ whole genome shotgun (WGS) entry which is preliminary data.</text>
</comment>
<evidence type="ECO:0000256" key="1">
    <source>
        <dbReference type="SAM" id="MobiDB-lite"/>
    </source>
</evidence>
<dbReference type="EMBL" id="JAOB01000029">
    <property type="protein sequence ID" value="EUA56637.1"/>
    <property type="molecule type" value="Genomic_DNA"/>
</dbReference>